<proteinExistence type="predicted"/>
<evidence type="ECO:0000313" key="2">
    <source>
        <dbReference type="EMBL" id="GAA0534105.1"/>
    </source>
</evidence>
<dbReference type="InterPro" id="IPR056613">
    <property type="entry name" value="DUF7287"/>
</dbReference>
<dbReference type="AlphaFoldDB" id="A0AAV3SRA5"/>
<gene>
    <name evidence="3" type="ORF">ABNG02_09030</name>
    <name evidence="2" type="ORF">GCM10008994_06200</name>
</gene>
<dbReference type="Proteomes" id="UP001501425">
    <property type="component" value="Unassembled WGS sequence"/>
</dbReference>
<organism evidence="2 4">
    <name type="scientific">Halorubrum ejinorense</name>
    <dbReference type="NCBI Taxonomy" id="425309"/>
    <lineage>
        <taxon>Archaea</taxon>
        <taxon>Methanobacteriati</taxon>
        <taxon>Methanobacteriota</taxon>
        <taxon>Stenosarchaea group</taxon>
        <taxon>Halobacteria</taxon>
        <taxon>Halobacteriales</taxon>
        <taxon>Haloferacaceae</taxon>
        <taxon>Halorubrum</taxon>
    </lineage>
</organism>
<keyword evidence="1" id="KW-0472">Membrane</keyword>
<dbReference type="EMBL" id="BAAADQ010000002">
    <property type="protein sequence ID" value="GAA0534105.1"/>
    <property type="molecule type" value="Genomic_DNA"/>
</dbReference>
<reference evidence="3 5" key="3">
    <citation type="submission" date="2024-06" db="EMBL/GenBank/DDBJ databases">
        <title>Halorubrum miltondacostae sp. nov., a potential PHA producer isolated from an inland solar saltern in Rio Maior, Portugal.</title>
        <authorList>
            <person name="Albuquerque L."/>
            <person name="Viver T."/>
            <person name="Barroso C."/>
            <person name="Claudino R."/>
            <person name="Galvan M."/>
            <person name="Simoes G."/>
            <person name="Lobo Da Cunha A."/>
            <person name="Egas C."/>
        </authorList>
    </citation>
    <scope>NUCLEOTIDE SEQUENCE [LARGE SCALE GENOMIC DNA]</scope>
    <source>
        <strain evidence="3 5">DSM 18646</strain>
    </source>
</reference>
<evidence type="ECO:0000256" key="1">
    <source>
        <dbReference type="SAM" id="Phobius"/>
    </source>
</evidence>
<evidence type="ECO:0000313" key="3">
    <source>
        <dbReference type="EMBL" id="MEZ3167467.1"/>
    </source>
</evidence>
<protein>
    <submittedName>
        <fullName evidence="2">Uncharacterized protein</fullName>
    </submittedName>
</protein>
<dbReference type="EMBL" id="JBEDNW010000004">
    <property type="protein sequence ID" value="MEZ3167467.1"/>
    <property type="molecule type" value="Genomic_DNA"/>
</dbReference>
<keyword evidence="1" id="KW-0812">Transmembrane</keyword>
<keyword evidence="5" id="KW-1185">Reference proteome</keyword>
<evidence type="ECO:0000313" key="4">
    <source>
        <dbReference type="Proteomes" id="UP001501425"/>
    </source>
</evidence>
<comment type="caution">
    <text evidence="2">The sequence shown here is derived from an EMBL/GenBank/DDBJ whole genome shotgun (WGS) entry which is preliminary data.</text>
</comment>
<dbReference type="Proteomes" id="UP001567571">
    <property type="component" value="Unassembled WGS sequence"/>
</dbReference>
<accession>A0AAV3SRA5</accession>
<dbReference type="Pfam" id="PF23958">
    <property type="entry name" value="DUF7287"/>
    <property type="match status" value="1"/>
</dbReference>
<name>A0AAV3SRA5_9EURY</name>
<dbReference type="RefSeq" id="WP_343776546.1">
    <property type="nucleotide sequence ID" value="NZ_BAAADQ010000002.1"/>
</dbReference>
<reference evidence="2" key="2">
    <citation type="submission" date="2023-12" db="EMBL/GenBank/DDBJ databases">
        <authorList>
            <person name="Sun Q."/>
            <person name="Inoue M."/>
        </authorList>
    </citation>
    <scope>NUCLEOTIDE SEQUENCE</scope>
    <source>
        <strain evidence="2">JCM 14265</strain>
    </source>
</reference>
<feature type="transmembrane region" description="Helical" evidence="1">
    <location>
        <begin position="21"/>
        <end position="43"/>
    </location>
</feature>
<sequence>MSGERSGGRRRPLGADDRAQTVLDFIVGMSVFLVAVGFTFAFVPSLLEPYAVGEGATVIVAERGAARLAESSLVGAGSTATLSHACTLAFFDGTDPATAANESGCDWTANADDLHAELGVDDFRGLNLTVTRNGTVAELDPGGDAVEMRAGPAPPRGESVAAASRIVTVDVDPRDDVGRETHRLTLRVW</sequence>
<keyword evidence="1" id="KW-1133">Transmembrane helix</keyword>
<evidence type="ECO:0000313" key="5">
    <source>
        <dbReference type="Proteomes" id="UP001567571"/>
    </source>
</evidence>
<reference evidence="2" key="1">
    <citation type="journal article" date="2014" name="Int. J. Syst. Evol. Microbiol.">
        <title>Complete genome sequence of Corynebacterium casei LMG S-19264T (=DSM 44701T), isolated from a smear-ripened cheese.</title>
        <authorList>
            <consortium name="US DOE Joint Genome Institute (JGI-PGF)"/>
            <person name="Walter F."/>
            <person name="Albersmeier A."/>
            <person name="Kalinowski J."/>
            <person name="Ruckert C."/>
        </authorList>
    </citation>
    <scope>NUCLEOTIDE SEQUENCE</scope>
    <source>
        <strain evidence="2">JCM 14265</strain>
    </source>
</reference>